<feature type="domain" description="ERV/ALR sulfhydryl oxidase" evidence="7">
    <location>
        <begin position="1"/>
        <end position="110"/>
    </location>
</feature>
<dbReference type="SUPFAM" id="SSF69000">
    <property type="entry name" value="FAD-dependent thiol oxidase"/>
    <property type="match status" value="1"/>
</dbReference>
<evidence type="ECO:0000256" key="3">
    <source>
        <dbReference type="ARBA" id="ARBA00022630"/>
    </source>
</evidence>
<evidence type="ECO:0000256" key="6">
    <source>
        <dbReference type="ARBA" id="ARBA00023157"/>
    </source>
</evidence>
<reference evidence="8" key="1">
    <citation type="journal article" date="2020" name="Nature">
        <title>Giant virus diversity and host interactions through global metagenomics.</title>
        <authorList>
            <person name="Schulz F."/>
            <person name="Roux S."/>
            <person name="Paez-Espino D."/>
            <person name="Jungbluth S."/>
            <person name="Walsh D.A."/>
            <person name="Denef V.J."/>
            <person name="McMahon K.D."/>
            <person name="Konstantinidis K.T."/>
            <person name="Eloe-Fadrosh E.A."/>
            <person name="Kyrpides N.C."/>
            <person name="Woyke T."/>
        </authorList>
    </citation>
    <scope>NUCLEOTIDE SEQUENCE</scope>
    <source>
        <strain evidence="8">GVMAG-M-3300023184-88</strain>
    </source>
</reference>
<dbReference type="GO" id="GO:0016972">
    <property type="term" value="F:thiol oxidase activity"/>
    <property type="evidence" value="ECO:0007669"/>
    <property type="project" value="UniProtKB-EC"/>
</dbReference>
<evidence type="ECO:0000313" key="8">
    <source>
        <dbReference type="EMBL" id="QHT92171.1"/>
    </source>
</evidence>
<comment type="cofactor">
    <cofactor evidence="1">
        <name>FAD</name>
        <dbReference type="ChEBI" id="CHEBI:57692"/>
    </cofactor>
</comment>
<sequence>MDTRFWGPSGWKLLHLICASYEYSAESAISYARFFETIPYILPCKYCRASLTDYYRQHPYSIGGLITNGRNDMNPSLDLPKWMYTIHGCVNAKLKKQGLQRGSVVPSPPFAQVKKTYNDLRKCPWDEQLALLWDFLFAVAYHHPTEKALFTKPMPECPKDVHRCTDPCEKNKWNVLPLKDRVEWFRRFWFFLPAVLPAEMATNWLNQQKKNPPTLSTRQSSLAWLWRMRCGLDVHFKDPYTTICKKIATYSSDCGTKKTGITCRKHKSHRSKHTKKRRHTL</sequence>
<keyword evidence="4" id="KW-0274">FAD</keyword>
<evidence type="ECO:0000256" key="4">
    <source>
        <dbReference type="ARBA" id="ARBA00022827"/>
    </source>
</evidence>
<name>A0A6C0IG25_9ZZZZ</name>
<dbReference type="PROSITE" id="PS51324">
    <property type="entry name" value="ERV_ALR"/>
    <property type="match status" value="1"/>
</dbReference>
<evidence type="ECO:0000256" key="5">
    <source>
        <dbReference type="ARBA" id="ARBA00023002"/>
    </source>
</evidence>
<evidence type="ECO:0000256" key="2">
    <source>
        <dbReference type="ARBA" id="ARBA00012512"/>
    </source>
</evidence>
<proteinExistence type="predicted"/>
<organism evidence="8">
    <name type="scientific">viral metagenome</name>
    <dbReference type="NCBI Taxonomy" id="1070528"/>
    <lineage>
        <taxon>unclassified sequences</taxon>
        <taxon>metagenomes</taxon>
        <taxon>organismal metagenomes</taxon>
    </lineage>
</organism>
<dbReference type="EMBL" id="MN740182">
    <property type="protein sequence ID" value="QHT92171.1"/>
    <property type="molecule type" value="Genomic_DNA"/>
</dbReference>
<dbReference type="InterPro" id="IPR036774">
    <property type="entry name" value="ERV/ALR_sulphydryl_oxid_sf"/>
</dbReference>
<dbReference type="Pfam" id="PF04777">
    <property type="entry name" value="Evr1_Alr"/>
    <property type="match status" value="1"/>
</dbReference>
<dbReference type="EC" id="1.8.3.2" evidence="2"/>
<evidence type="ECO:0000259" key="7">
    <source>
        <dbReference type="PROSITE" id="PS51324"/>
    </source>
</evidence>
<keyword evidence="5" id="KW-0560">Oxidoreductase</keyword>
<keyword evidence="3" id="KW-0285">Flavoprotein</keyword>
<dbReference type="InterPro" id="IPR017905">
    <property type="entry name" value="ERV/ALR_sulphydryl_oxidase"/>
</dbReference>
<dbReference type="Gene3D" id="1.20.120.310">
    <property type="entry name" value="ERV/ALR sulfhydryl oxidase domain"/>
    <property type="match status" value="1"/>
</dbReference>
<evidence type="ECO:0000256" key="1">
    <source>
        <dbReference type="ARBA" id="ARBA00001974"/>
    </source>
</evidence>
<dbReference type="AlphaFoldDB" id="A0A6C0IG25"/>
<accession>A0A6C0IG25</accession>
<protein>
    <recommendedName>
        <fullName evidence="2">thiol oxidase</fullName>
        <ecNumber evidence="2">1.8.3.2</ecNumber>
    </recommendedName>
</protein>
<keyword evidence="6" id="KW-1015">Disulfide bond</keyword>